<evidence type="ECO:0000256" key="7">
    <source>
        <dbReference type="ARBA" id="ARBA00022840"/>
    </source>
</evidence>
<name>K0RBW4_THAOC</name>
<dbReference type="Proteomes" id="UP000266841">
    <property type="component" value="Unassembled WGS sequence"/>
</dbReference>
<comment type="similarity">
    <text evidence="2">Belongs to the SELO family.</text>
</comment>
<evidence type="ECO:0000256" key="8">
    <source>
        <dbReference type="ARBA" id="ARBA00022842"/>
    </source>
</evidence>
<dbReference type="GO" id="GO:0005524">
    <property type="term" value="F:ATP binding"/>
    <property type="evidence" value="ECO:0007669"/>
    <property type="project" value="UniProtKB-KW"/>
</dbReference>
<evidence type="ECO:0000313" key="13">
    <source>
        <dbReference type="Proteomes" id="UP000266841"/>
    </source>
</evidence>
<evidence type="ECO:0000256" key="11">
    <source>
        <dbReference type="SAM" id="SignalP"/>
    </source>
</evidence>
<sequence>AGGRFFVALVLTALAQSSSAAVNYTVANSVRRNSSSDESVGLSTTGKGTAFVTPRAKGTSLSMKRASPVAFGSAAKRAFGGVKMAATVSCEASAGEKERKEKPLTYPPLHNFRNSFSHSWVNQLSAEDPHNLERSLKRSSGGHPGRPVFNGHYVPVRPTPLRNPKMVITSDELMDELGFHRDERESDAFLKYFSGDVDGAFKGMEGGDEKGTQAKEIVTWATPYALSIMGRRYTNNCPYGDGTGYGDGRAISIAEIVVPHDLDSIGIDHEKLYPHDASRYELQLKGAGQTPFCRGADGRAVLRSSIREFLASEAMHHLGISTTRALSLIVSDSGDTSTRPWYSDAAQARELPSMDDPRLSRYSDDQKREILQQLAAQMKSDPDTLQQEKNAITTRVARSFSRIGHLDLFARRVEMLAMSEGDHPVKETRQYQELEDMMWHVCYREFYSEAYEPYFDNRDAKAAAMKLLENSLGGIIRYDADNCLVAGRTMDYGPFGFVDVYHPLSAKWTGSGEHFGFMNQPNAGFANFAVLVESLLPIIDANGGDGEETRDEWLEKAKGVFSDAVGKAMRMKMGLDGGPAEVVNEADELWEGIEPLLRGSRGDWILFWRQLTYVAAEYKNESSDYKGMLKTLLGDKQTYPFYDKLSEKEEASLLAWIEKWHKSFSKCYSDGSPSAPSPEETMRLANPKYVLREYMLVDAYLKADSGKTPGSPLPVTSDYSGVHELYRLIKEPYSEGTEEQSKKFYRRAPDESLTAGGTAFMS</sequence>
<keyword evidence="11" id="KW-0732">Signal</keyword>
<protein>
    <recommendedName>
        <fullName evidence="9">Selenoprotein O</fullName>
    </recommendedName>
</protein>
<keyword evidence="4" id="KW-0548">Nucleotidyltransferase</keyword>
<evidence type="ECO:0000256" key="3">
    <source>
        <dbReference type="ARBA" id="ARBA00022679"/>
    </source>
</evidence>
<feature type="non-terminal residue" evidence="12">
    <location>
        <position position="1"/>
    </location>
</feature>
<evidence type="ECO:0000256" key="1">
    <source>
        <dbReference type="ARBA" id="ARBA00001946"/>
    </source>
</evidence>
<dbReference type="EMBL" id="AGNL01044489">
    <property type="protein sequence ID" value="EJK49729.1"/>
    <property type="molecule type" value="Genomic_DNA"/>
</dbReference>
<evidence type="ECO:0000256" key="2">
    <source>
        <dbReference type="ARBA" id="ARBA00009747"/>
    </source>
</evidence>
<evidence type="ECO:0000256" key="5">
    <source>
        <dbReference type="ARBA" id="ARBA00022723"/>
    </source>
</evidence>
<keyword evidence="3" id="KW-0808">Transferase</keyword>
<dbReference type="GO" id="GO:0005739">
    <property type="term" value="C:mitochondrion"/>
    <property type="evidence" value="ECO:0007669"/>
    <property type="project" value="TreeGrafter"/>
</dbReference>
<dbReference type="PANTHER" id="PTHR32057:SF14">
    <property type="entry name" value="PROTEIN ADENYLYLTRANSFERASE SELO, MITOCHONDRIAL"/>
    <property type="match status" value="1"/>
</dbReference>
<evidence type="ECO:0000256" key="6">
    <source>
        <dbReference type="ARBA" id="ARBA00022741"/>
    </source>
</evidence>
<dbReference type="OMA" id="YGPYGWL"/>
<proteinExistence type="inferred from homology"/>
<keyword evidence="7" id="KW-0067">ATP-binding</keyword>
<feature type="region of interest" description="Disordered" evidence="10">
    <location>
        <begin position="135"/>
        <end position="156"/>
    </location>
</feature>
<dbReference type="OrthoDB" id="10254721at2759"/>
<keyword evidence="5" id="KW-0479">Metal-binding</keyword>
<dbReference type="GO" id="GO:0046872">
    <property type="term" value="F:metal ion binding"/>
    <property type="evidence" value="ECO:0007669"/>
    <property type="project" value="UniProtKB-KW"/>
</dbReference>
<keyword evidence="6" id="KW-0547">Nucleotide-binding</keyword>
<keyword evidence="13" id="KW-1185">Reference proteome</keyword>
<evidence type="ECO:0000313" key="12">
    <source>
        <dbReference type="EMBL" id="EJK49729.1"/>
    </source>
</evidence>
<keyword evidence="8" id="KW-0460">Magnesium</keyword>
<feature type="chain" id="PRO_5003840145" description="Selenoprotein O" evidence="11">
    <location>
        <begin position="21"/>
        <end position="762"/>
    </location>
</feature>
<comment type="cofactor">
    <cofactor evidence="1">
        <name>Mg(2+)</name>
        <dbReference type="ChEBI" id="CHEBI:18420"/>
    </cofactor>
</comment>
<dbReference type="GO" id="GO:0070733">
    <property type="term" value="F:AMPylase activity"/>
    <property type="evidence" value="ECO:0007669"/>
    <property type="project" value="TreeGrafter"/>
</dbReference>
<dbReference type="eggNOG" id="KOG2542">
    <property type="taxonomic scope" value="Eukaryota"/>
</dbReference>
<dbReference type="AlphaFoldDB" id="K0RBW4"/>
<reference evidence="12 13" key="1">
    <citation type="journal article" date="2012" name="Genome Biol.">
        <title>Genome and low-iron response of an oceanic diatom adapted to chronic iron limitation.</title>
        <authorList>
            <person name="Lommer M."/>
            <person name="Specht M."/>
            <person name="Roy A.S."/>
            <person name="Kraemer L."/>
            <person name="Andreson R."/>
            <person name="Gutowska M.A."/>
            <person name="Wolf J."/>
            <person name="Bergner S.V."/>
            <person name="Schilhabel M.B."/>
            <person name="Klostermeier U.C."/>
            <person name="Beiko R.G."/>
            <person name="Rosenstiel P."/>
            <person name="Hippler M."/>
            <person name="Laroche J."/>
        </authorList>
    </citation>
    <scope>NUCLEOTIDE SEQUENCE [LARGE SCALE GENOMIC DNA]</scope>
    <source>
        <strain evidence="12 13">CCMP1005</strain>
    </source>
</reference>
<evidence type="ECO:0000256" key="4">
    <source>
        <dbReference type="ARBA" id="ARBA00022695"/>
    </source>
</evidence>
<comment type="caution">
    <text evidence="12">The sequence shown here is derived from an EMBL/GenBank/DDBJ whole genome shotgun (WGS) entry which is preliminary data.</text>
</comment>
<evidence type="ECO:0000256" key="10">
    <source>
        <dbReference type="SAM" id="MobiDB-lite"/>
    </source>
</evidence>
<gene>
    <name evidence="12" type="ORF">THAOC_31361</name>
</gene>
<evidence type="ECO:0000256" key="9">
    <source>
        <dbReference type="ARBA" id="ARBA00031547"/>
    </source>
</evidence>
<dbReference type="Pfam" id="PF02696">
    <property type="entry name" value="SelO"/>
    <property type="match status" value="2"/>
</dbReference>
<organism evidence="12 13">
    <name type="scientific">Thalassiosira oceanica</name>
    <name type="common">Marine diatom</name>
    <dbReference type="NCBI Taxonomy" id="159749"/>
    <lineage>
        <taxon>Eukaryota</taxon>
        <taxon>Sar</taxon>
        <taxon>Stramenopiles</taxon>
        <taxon>Ochrophyta</taxon>
        <taxon>Bacillariophyta</taxon>
        <taxon>Coscinodiscophyceae</taxon>
        <taxon>Thalassiosirophycidae</taxon>
        <taxon>Thalassiosirales</taxon>
        <taxon>Thalassiosiraceae</taxon>
        <taxon>Thalassiosira</taxon>
    </lineage>
</organism>
<accession>K0RBW4</accession>
<feature type="signal peptide" evidence="11">
    <location>
        <begin position="1"/>
        <end position="20"/>
    </location>
</feature>
<dbReference type="InterPro" id="IPR003846">
    <property type="entry name" value="SelO"/>
</dbReference>
<dbReference type="PANTHER" id="PTHR32057">
    <property type="entry name" value="PROTEIN ADENYLYLTRANSFERASE SELO, MITOCHONDRIAL"/>
    <property type="match status" value="1"/>
</dbReference>